<comment type="caution">
    <text evidence="2">The sequence shown here is derived from an EMBL/GenBank/DDBJ whole genome shotgun (WGS) entry which is preliminary data.</text>
</comment>
<gene>
    <name evidence="2" type="ORF">EEDITHA_LOCUS4181</name>
</gene>
<evidence type="ECO:0000313" key="3">
    <source>
        <dbReference type="Proteomes" id="UP001153954"/>
    </source>
</evidence>
<dbReference type="AlphaFoldDB" id="A0AAU9TK50"/>
<feature type="region of interest" description="Disordered" evidence="1">
    <location>
        <begin position="1"/>
        <end position="106"/>
    </location>
</feature>
<dbReference type="EMBL" id="CAKOGL010000007">
    <property type="protein sequence ID" value="CAH2087979.1"/>
    <property type="molecule type" value="Genomic_DNA"/>
</dbReference>
<evidence type="ECO:0000313" key="2">
    <source>
        <dbReference type="EMBL" id="CAH2087979.1"/>
    </source>
</evidence>
<evidence type="ECO:0000256" key="1">
    <source>
        <dbReference type="SAM" id="MobiDB-lite"/>
    </source>
</evidence>
<sequence length="106" mass="11663">MHKQVAGNPSAKNRTEKVSGEAYTESSAESILKPEKNTKLKPEMHKQVAGNPSAKNRTEKVSGEAYTESSAGLPGGKWIHRLSMAENNSTPKSRPDFWLRPSTRRG</sequence>
<organism evidence="2 3">
    <name type="scientific">Euphydryas editha</name>
    <name type="common">Edith's checkerspot</name>
    <dbReference type="NCBI Taxonomy" id="104508"/>
    <lineage>
        <taxon>Eukaryota</taxon>
        <taxon>Metazoa</taxon>
        <taxon>Ecdysozoa</taxon>
        <taxon>Arthropoda</taxon>
        <taxon>Hexapoda</taxon>
        <taxon>Insecta</taxon>
        <taxon>Pterygota</taxon>
        <taxon>Neoptera</taxon>
        <taxon>Endopterygota</taxon>
        <taxon>Lepidoptera</taxon>
        <taxon>Glossata</taxon>
        <taxon>Ditrysia</taxon>
        <taxon>Papilionoidea</taxon>
        <taxon>Nymphalidae</taxon>
        <taxon>Nymphalinae</taxon>
        <taxon>Euphydryas</taxon>
    </lineage>
</organism>
<dbReference type="Proteomes" id="UP001153954">
    <property type="component" value="Unassembled WGS sequence"/>
</dbReference>
<feature type="compositionally biased region" description="Basic and acidic residues" evidence="1">
    <location>
        <begin position="32"/>
        <end position="46"/>
    </location>
</feature>
<reference evidence="2" key="1">
    <citation type="submission" date="2022-03" db="EMBL/GenBank/DDBJ databases">
        <authorList>
            <person name="Tunstrom K."/>
        </authorList>
    </citation>
    <scope>NUCLEOTIDE SEQUENCE</scope>
</reference>
<keyword evidence="3" id="KW-1185">Reference proteome</keyword>
<accession>A0AAU9TK50</accession>
<proteinExistence type="predicted"/>
<protein>
    <submittedName>
        <fullName evidence="2">Uncharacterized protein</fullName>
    </submittedName>
</protein>
<name>A0AAU9TK50_EUPED</name>